<dbReference type="EMBL" id="CAFBOM010000037">
    <property type="protein sequence ID" value="CAB4978372.1"/>
    <property type="molecule type" value="Genomic_DNA"/>
</dbReference>
<reference evidence="4" key="1">
    <citation type="submission" date="2020-05" db="EMBL/GenBank/DDBJ databases">
        <authorList>
            <person name="Chiriac C."/>
            <person name="Salcher M."/>
            <person name="Ghai R."/>
            <person name="Kavagutti S V."/>
        </authorList>
    </citation>
    <scope>NUCLEOTIDE SEQUENCE</scope>
</reference>
<dbReference type="GO" id="GO:0005524">
    <property type="term" value="F:ATP binding"/>
    <property type="evidence" value="ECO:0007669"/>
    <property type="project" value="UniProtKB-KW"/>
</dbReference>
<dbReference type="NCBIfam" id="TIGR02727">
    <property type="entry name" value="MTHFS_bact"/>
    <property type="match status" value="1"/>
</dbReference>
<dbReference type="Pfam" id="PF01812">
    <property type="entry name" value="5-FTHF_cyc-lig"/>
    <property type="match status" value="1"/>
</dbReference>
<dbReference type="GO" id="GO:0030272">
    <property type="term" value="F:5-formyltetrahydrofolate cyclo-ligase activity"/>
    <property type="evidence" value="ECO:0007669"/>
    <property type="project" value="TreeGrafter"/>
</dbReference>
<dbReference type="Gene3D" id="3.40.50.10420">
    <property type="entry name" value="NagB/RpiA/CoA transferase-like"/>
    <property type="match status" value="1"/>
</dbReference>
<dbReference type="InterPro" id="IPR002698">
    <property type="entry name" value="FTHF_cligase"/>
</dbReference>
<dbReference type="AlphaFoldDB" id="A0A6J7MGB7"/>
<name>A0A6J7MGB7_9ZZZZ</name>
<dbReference type="PIRSF" id="PIRSF006806">
    <property type="entry name" value="FTHF_cligase"/>
    <property type="match status" value="1"/>
</dbReference>
<accession>A0A6J7MGB7</accession>
<sequence length="205" mass="21753">MDELGAAGVGGKALLRSRIRAERRQRPAAERAVAGALMAGHAPDLPLPARLDGCFVTCFMSLPTEPDTAALIESLRARGASVLVPRVAGPHLDWVELAPSTQMTSGPFGIREPLGDSVGRDGAPLAQCLALFLPALAIDERGYRLGQGGGFYDRALADLPSHRNGGPIRIAVVFADEVLDRVPIDEHDCRVDLALTEAGIRRFDG</sequence>
<proteinExistence type="inferred from homology"/>
<dbReference type="GO" id="GO:0009396">
    <property type="term" value="P:folic acid-containing compound biosynthetic process"/>
    <property type="evidence" value="ECO:0007669"/>
    <property type="project" value="TreeGrafter"/>
</dbReference>
<dbReference type="SUPFAM" id="SSF100950">
    <property type="entry name" value="NagB/RpiA/CoA transferase-like"/>
    <property type="match status" value="1"/>
</dbReference>
<comment type="similarity">
    <text evidence="1">Belongs to the 5-formyltetrahydrofolate cyclo-ligase family.</text>
</comment>
<protein>
    <submittedName>
        <fullName evidence="4">Unannotated protein</fullName>
    </submittedName>
</protein>
<evidence type="ECO:0000256" key="1">
    <source>
        <dbReference type="ARBA" id="ARBA00010638"/>
    </source>
</evidence>
<evidence type="ECO:0000256" key="3">
    <source>
        <dbReference type="ARBA" id="ARBA00022840"/>
    </source>
</evidence>
<gene>
    <name evidence="4" type="ORF">UFOPK3957_00339</name>
</gene>
<dbReference type="InterPro" id="IPR024185">
    <property type="entry name" value="FTHF_cligase-like_sf"/>
</dbReference>
<keyword evidence="3" id="KW-0067">ATP-binding</keyword>
<dbReference type="PANTHER" id="PTHR23407">
    <property type="entry name" value="ATPASE INHIBITOR/5-FORMYLTETRAHYDROFOLATE CYCLO-LIGASE"/>
    <property type="match status" value="1"/>
</dbReference>
<evidence type="ECO:0000313" key="4">
    <source>
        <dbReference type="EMBL" id="CAB4978372.1"/>
    </source>
</evidence>
<dbReference type="InterPro" id="IPR037171">
    <property type="entry name" value="NagB/RpiA_transferase-like"/>
</dbReference>
<organism evidence="4">
    <name type="scientific">freshwater metagenome</name>
    <dbReference type="NCBI Taxonomy" id="449393"/>
    <lineage>
        <taxon>unclassified sequences</taxon>
        <taxon>metagenomes</taxon>
        <taxon>ecological metagenomes</taxon>
    </lineage>
</organism>
<keyword evidence="2" id="KW-0547">Nucleotide-binding</keyword>
<dbReference type="PANTHER" id="PTHR23407:SF1">
    <property type="entry name" value="5-FORMYLTETRAHYDROFOLATE CYCLO-LIGASE"/>
    <property type="match status" value="1"/>
</dbReference>
<dbReference type="GO" id="GO:0035999">
    <property type="term" value="P:tetrahydrofolate interconversion"/>
    <property type="evidence" value="ECO:0007669"/>
    <property type="project" value="TreeGrafter"/>
</dbReference>
<evidence type="ECO:0000256" key="2">
    <source>
        <dbReference type="ARBA" id="ARBA00022741"/>
    </source>
</evidence>